<dbReference type="GO" id="GO:0042597">
    <property type="term" value="C:periplasmic space"/>
    <property type="evidence" value="ECO:0007669"/>
    <property type="project" value="InterPro"/>
</dbReference>
<dbReference type="InterPro" id="IPR008397">
    <property type="entry name" value="Alginate_lyase_dom"/>
</dbReference>
<dbReference type="AlphaFoldDB" id="A0AAJ4XQ78"/>
<evidence type="ECO:0000256" key="2">
    <source>
        <dbReference type="ARBA" id="ARBA00023239"/>
    </source>
</evidence>
<evidence type="ECO:0000256" key="1">
    <source>
        <dbReference type="ARBA" id="ARBA00022729"/>
    </source>
</evidence>
<protein>
    <submittedName>
        <fullName evidence="5">Related to GPI anchored protein</fullName>
    </submittedName>
</protein>
<feature type="signal peptide" evidence="3">
    <location>
        <begin position="1"/>
        <end position="18"/>
    </location>
</feature>
<gene>
    <name evidence="5" type="ORF">MEPE_03827</name>
</gene>
<evidence type="ECO:0000313" key="6">
    <source>
        <dbReference type="Proteomes" id="UP001294444"/>
    </source>
</evidence>
<accession>A0AAJ4XQ78</accession>
<dbReference type="InterPro" id="IPR008929">
    <property type="entry name" value="Chondroitin_lyas"/>
</dbReference>
<feature type="chain" id="PRO_5042513277" evidence="3">
    <location>
        <begin position="19"/>
        <end position="412"/>
    </location>
</feature>
<dbReference type="GO" id="GO:0016829">
    <property type="term" value="F:lyase activity"/>
    <property type="evidence" value="ECO:0007669"/>
    <property type="project" value="UniProtKB-KW"/>
</dbReference>
<keyword evidence="1 3" id="KW-0732">Signal</keyword>
<dbReference type="Pfam" id="PF05426">
    <property type="entry name" value="Alginate_lyase"/>
    <property type="match status" value="1"/>
</dbReference>
<reference evidence="5" key="1">
    <citation type="submission" date="2023-10" db="EMBL/GenBank/DDBJ databases">
        <authorList>
            <person name="Guldener U."/>
        </authorList>
    </citation>
    <scope>NUCLEOTIDE SEQUENCE</scope>
    <source>
        <strain evidence="5">Mp4</strain>
    </source>
</reference>
<keyword evidence="2" id="KW-0456">Lyase</keyword>
<organism evidence="5 6">
    <name type="scientific">Melanopsichium pennsylvanicum</name>
    <dbReference type="NCBI Taxonomy" id="63383"/>
    <lineage>
        <taxon>Eukaryota</taxon>
        <taxon>Fungi</taxon>
        <taxon>Dikarya</taxon>
        <taxon>Basidiomycota</taxon>
        <taxon>Ustilaginomycotina</taxon>
        <taxon>Ustilaginomycetes</taxon>
        <taxon>Ustilaginales</taxon>
        <taxon>Ustilaginaceae</taxon>
        <taxon>Melanopsichium</taxon>
    </lineage>
</organism>
<proteinExistence type="predicted"/>
<evidence type="ECO:0000256" key="3">
    <source>
        <dbReference type="SAM" id="SignalP"/>
    </source>
</evidence>
<dbReference type="EMBL" id="OAPG01000008">
    <property type="protein sequence ID" value="SNX85118.1"/>
    <property type="molecule type" value="Genomic_DNA"/>
</dbReference>
<evidence type="ECO:0000313" key="5">
    <source>
        <dbReference type="EMBL" id="SNX85118.1"/>
    </source>
</evidence>
<feature type="domain" description="Alginate lyase" evidence="4">
    <location>
        <begin position="93"/>
        <end position="308"/>
    </location>
</feature>
<dbReference type="Proteomes" id="UP001294444">
    <property type="component" value="Unassembled WGS sequence"/>
</dbReference>
<evidence type="ECO:0000259" key="4">
    <source>
        <dbReference type="Pfam" id="PF05426"/>
    </source>
</evidence>
<dbReference type="SUPFAM" id="SSF48230">
    <property type="entry name" value="Chondroitin AC/alginate lyase"/>
    <property type="match status" value="1"/>
</dbReference>
<name>A0AAJ4XQ78_9BASI</name>
<comment type="caution">
    <text evidence="5">The sequence shown here is derived from an EMBL/GenBank/DDBJ whole genome shotgun (WGS) entry which is preliminary data.</text>
</comment>
<sequence>MLFLSLLKVFLAASVSSAAVLPRAESFRHPGLLHNEDDFARIRSKLATNSQPWVKGYQVLTNSSNSKLGYVASPVEGLCRGSNAGCTQNFSNAFRDFAAAYQHALRWKISNDSAYADEAVAIVNAWSSTMKSIAGISSDRYLAAGIYGYQFANVVELLRDYSGFSAQNLTSAITLLTDVFLPSNLAFLTQHNGYGADDVHYWANWDLCNYGSALAIGVVSDNRTTYDFALNYFYNGKGRGSIHNYLWTTYNDSTAQGQEAGRDQAHSMLDLALLGPFATSALNQGDDVWAYNDSLILKGAEYTAKYNLGNNVQYTPYVAIDSSGKVEYNQTTISNISRGDIRPMWEMYYNEFVVKRKLPGTYTTLYADKVRQANGGAEGGGGQYGPNSGGYDQLGFGTLMYSLDGSDAETQN</sequence>
<keyword evidence="6" id="KW-1185">Reference proteome</keyword>
<dbReference type="Gene3D" id="1.50.10.100">
    <property type="entry name" value="Chondroitin AC/alginate lyase"/>
    <property type="match status" value="1"/>
</dbReference>